<keyword evidence="6 12" id="KW-0698">rRNA processing</keyword>
<dbReference type="GO" id="GO:0070475">
    <property type="term" value="P:rRNA base methylation"/>
    <property type="evidence" value="ECO:0007669"/>
    <property type="project" value="TreeGrafter"/>
</dbReference>
<evidence type="ECO:0000256" key="5">
    <source>
        <dbReference type="ARBA" id="ARBA00022490"/>
    </source>
</evidence>
<comment type="catalytic activity">
    <reaction evidence="11 12">
        <text>uridine(1498) in 16S rRNA + S-adenosyl-L-methionine = N(3)-methyluridine(1498) in 16S rRNA + S-adenosyl-L-homocysteine + H(+)</text>
        <dbReference type="Rhea" id="RHEA:42920"/>
        <dbReference type="Rhea" id="RHEA-COMP:10283"/>
        <dbReference type="Rhea" id="RHEA-COMP:10284"/>
        <dbReference type="ChEBI" id="CHEBI:15378"/>
        <dbReference type="ChEBI" id="CHEBI:57856"/>
        <dbReference type="ChEBI" id="CHEBI:59789"/>
        <dbReference type="ChEBI" id="CHEBI:65315"/>
        <dbReference type="ChEBI" id="CHEBI:74502"/>
        <dbReference type="EC" id="2.1.1.193"/>
    </reaction>
</comment>
<dbReference type="InterPro" id="IPR015947">
    <property type="entry name" value="PUA-like_sf"/>
</dbReference>
<accession>U7UNC4</accession>
<dbReference type="CDD" id="cd18084">
    <property type="entry name" value="RsmE-like"/>
    <property type="match status" value="1"/>
</dbReference>
<comment type="similarity">
    <text evidence="2 12">Belongs to the RNA methyltransferase RsmE family.</text>
</comment>
<organism evidence="14 15">
    <name type="scientific">Megasphaera vaginalis</name>
    <name type="common">ex Srinivasan et al. 2021</name>
    <dbReference type="NCBI Taxonomy" id="1111454"/>
    <lineage>
        <taxon>Bacteria</taxon>
        <taxon>Bacillati</taxon>
        <taxon>Bacillota</taxon>
        <taxon>Negativicutes</taxon>
        <taxon>Veillonellales</taxon>
        <taxon>Veillonellaceae</taxon>
        <taxon>Megasphaera</taxon>
    </lineage>
</organism>
<evidence type="ECO:0000256" key="6">
    <source>
        <dbReference type="ARBA" id="ARBA00022552"/>
    </source>
</evidence>
<evidence type="ECO:0000259" key="13">
    <source>
        <dbReference type="Pfam" id="PF04452"/>
    </source>
</evidence>
<reference evidence="14 15" key="1">
    <citation type="submission" date="2013-09" db="EMBL/GenBank/DDBJ databases">
        <authorList>
            <person name="Durkin A.S."/>
            <person name="Haft D.R."/>
            <person name="McCorrison J."/>
            <person name="Torralba M."/>
            <person name="Gillis M."/>
            <person name="Haft D.H."/>
            <person name="Methe B."/>
            <person name="Sutton G."/>
            <person name="Nelson K.E."/>
        </authorList>
    </citation>
    <scope>NUCLEOTIDE SEQUENCE [LARGE SCALE GENOMIC DNA]</scope>
    <source>
        <strain evidence="14 15">BV3C16-1</strain>
    </source>
</reference>
<keyword evidence="8 12" id="KW-0808">Transferase</keyword>
<sequence length="241" mass="26565">MRRIFINHPITDTFSLSAEDTHHAMTVLRHELGDILEVADSTGAVFACVIAAWDGSLAQMKMQKQIAAPRRQDGKIIVATAILKNDKFDWLVQKASELGADTVIPVQMEHCVVKLSENRRHDRVVRWQRIALEGAKQCGRTDVPVVGSVLTLQELVRQYGAASFVVPYEKEVLPFKTVCNLVKTGDVVICIGPEGGFSPSEISLLHTAPHCYTVSLGPRILRAETAALTAVSIIMYERGFT</sequence>
<dbReference type="EMBL" id="AWXA01000028">
    <property type="protein sequence ID" value="ERT59988.1"/>
    <property type="molecule type" value="Genomic_DNA"/>
</dbReference>
<dbReference type="AlphaFoldDB" id="U7UNC4"/>
<evidence type="ECO:0000256" key="10">
    <source>
        <dbReference type="ARBA" id="ARBA00025699"/>
    </source>
</evidence>
<protein>
    <recommendedName>
        <fullName evidence="4 12">Ribosomal RNA small subunit methyltransferase E</fullName>
        <ecNumber evidence="3 12">2.1.1.193</ecNumber>
    </recommendedName>
</protein>
<dbReference type="PANTHER" id="PTHR30027">
    <property type="entry name" value="RIBOSOMAL RNA SMALL SUBUNIT METHYLTRANSFERASE E"/>
    <property type="match status" value="1"/>
</dbReference>
<evidence type="ECO:0000313" key="14">
    <source>
        <dbReference type="EMBL" id="ERT59988.1"/>
    </source>
</evidence>
<dbReference type="PANTHER" id="PTHR30027:SF3">
    <property type="entry name" value="16S RRNA (URACIL(1498)-N(3))-METHYLTRANSFERASE"/>
    <property type="match status" value="1"/>
</dbReference>
<dbReference type="PATRIC" id="fig|1111454.3.peg.1071"/>
<proteinExistence type="inferred from homology"/>
<dbReference type="InterPro" id="IPR029026">
    <property type="entry name" value="tRNA_m1G_MTases_N"/>
</dbReference>
<keyword evidence="9 12" id="KW-0949">S-adenosyl-L-methionine</keyword>
<dbReference type="EC" id="2.1.1.193" evidence="3 12"/>
<evidence type="ECO:0000256" key="1">
    <source>
        <dbReference type="ARBA" id="ARBA00004496"/>
    </source>
</evidence>
<evidence type="ECO:0000256" key="7">
    <source>
        <dbReference type="ARBA" id="ARBA00022603"/>
    </source>
</evidence>
<gene>
    <name evidence="14" type="ORF">HMPREF1250_0877</name>
</gene>
<evidence type="ECO:0000256" key="12">
    <source>
        <dbReference type="PIRNR" id="PIRNR015601"/>
    </source>
</evidence>
<comment type="caution">
    <text evidence="14">The sequence shown here is derived from an EMBL/GenBank/DDBJ whole genome shotgun (WGS) entry which is preliminary data.</text>
</comment>
<evidence type="ECO:0000256" key="2">
    <source>
        <dbReference type="ARBA" id="ARBA00005528"/>
    </source>
</evidence>
<comment type="function">
    <text evidence="10 12">Specifically methylates the N3 position of the uracil ring of uridine 1498 (m3U1498) in 16S rRNA. Acts on the fully assembled 30S ribosomal subunit.</text>
</comment>
<dbReference type="Proteomes" id="UP000017090">
    <property type="component" value="Unassembled WGS sequence"/>
</dbReference>
<dbReference type="InterPro" id="IPR006700">
    <property type="entry name" value="RsmE"/>
</dbReference>
<keyword evidence="15" id="KW-1185">Reference proteome</keyword>
<keyword evidence="5 12" id="KW-0963">Cytoplasm</keyword>
<dbReference type="GO" id="GO:0005737">
    <property type="term" value="C:cytoplasm"/>
    <property type="evidence" value="ECO:0007669"/>
    <property type="project" value="UniProtKB-SubCell"/>
</dbReference>
<dbReference type="STRING" id="1111454.HMPREF1250_0877"/>
<evidence type="ECO:0000256" key="8">
    <source>
        <dbReference type="ARBA" id="ARBA00022679"/>
    </source>
</evidence>
<evidence type="ECO:0000313" key="15">
    <source>
        <dbReference type="Proteomes" id="UP000017090"/>
    </source>
</evidence>
<dbReference type="OrthoDB" id="9815641at2"/>
<dbReference type="PIRSF" id="PIRSF015601">
    <property type="entry name" value="MTase_slr0722"/>
    <property type="match status" value="1"/>
</dbReference>
<evidence type="ECO:0000256" key="11">
    <source>
        <dbReference type="ARBA" id="ARBA00047944"/>
    </source>
</evidence>
<dbReference type="SUPFAM" id="SSF75217">
    <property type="entry name" value="alpha/beta knot"/>
    <property type="match status" value="1"/>
</dbReference>
<name>U7UNC4_9FIRM</name>
<evidence type="ECO:0000256" key="9">
    <source>
        <dbReference type="ARBA" id="ARBA00022691"/>
    </source>
</evidence>
<dbReference type="eggNOG" id="COG1385">
    <property type="taxonomic scope" value="Bacteria"/>
</dbReference>
<feature type="domain" description="Ribosomal RNA small subunit methyltransferase E methyltransferase" evidence="13">
    <location>
        <begin position="75"/>
        <end position="235"/>
    </location>
</feature>
<comment type="subcellular location">
    <subcellularLocation>
        <location evidence="1 12">Cytoplasm</location>
    </subcellularLocation>
</comment>
<dbReference type="InterPro" id="IPR029028">
    <property type="entry name" value="Alpha/beta_knot_MTases"/>
</dbReference>
<evidence type="ECO:0000256" key="4">
    <source>
        <dbReference type="ARBA" id="ARBA00013673"/>
    </source>
</evidence>
<dbReference type="Pfam" id="PF04452">
    <property type="entry name" value="Methyltrans_RNA"/>
    <property type="match status" value="1"/>
</dbReference>
<dbReference type="GO" id="GO:0070042">
    <property type="term" value="F:rRNA (uridine-N3-)-methyltransferase activity"/>
    <property type="evidence" value="ECO:0007669"/>
    <property type="project" value="TreeGrafter"/>
</dbReference>
<dbReference type="RefSeq" id="WP_023053562.1">
    <property type="nucleotide sequence ID" value="NZ_AWXA01000028.1"/>
</dbReference>
<dbReference type="NCBIfam" id="TIGR00046">
    <property type="entry name" value="RsmE family RNA methyltransferase"/>
    <property type="match status" value="1"/>
</dbReference>
<dbReference type="Gene3D" id="3.40.1280.10">
    <property type="match status" value="1"/>
</dbReference>
<evidence type="ECO:0000256" key="3">
    <source>
        <dbReference type="ARBA" id="ARBA00012328"/>
    </source>
</evidence>
<dbReference type="SUPFAM" id="SSF88697">
    <property type="entry name" value="PUA domain-like"/>
    <property type="match status" value="1"/>
</dbReference>
<keyword evidence="7 12" id="KW-0489">Methyltransferase</keyword>
<dbReference type="InterPro" id="IPR046886">
    <property type="entry name" value="RsmE_MTase_dom"/>
</dbReference>